<evidence type="ECO:0000256" key="1">
    <source>
        <dbReference type="SAM" id="MobiDB-lite"/>
    </source>
</evidence>
<evidence type="ECO:0000313" key="3">
    <source>
        <dbReference type="Proteomes" id="UP000192468"/>
    </source>
</evidence>
<feature type="region of interest" description="Disordered" evidence="1">
    <location>
        <begin position="52"/>
        <end position="76"/>
    </location>
</feature>
<evidence type="ECO:0000313" key="2">
    <source>
        <dbReference type="EMBL" id="SMC17064.1"/>
    </source>
</evidence>
<organism evidence="2 3">
    <name type="scientific">Clostridium acidisoli DSM 12555</name>
    <dbReference type="NCBI Taxonomy" id="1121291"/>
    <lineage>
        <taxon>Bacteria</taxon>
        <taxon>Bacillati</taxon>
        <taxon>Bacillota</taxon>
        <taxon>Clostridia</taxon>
        <taxon>Eubacteriales</taxon>
        <taxon>Clostridiaceae</taxon>
        <taxon>Clostridium</taxon>
    </lineage>
</organism>
<gene>
    <name evidence="2" type="ORF">SAMN02745134_00226</name>
</gene>
<protein>
    <submittedName>
        <fullName evidence="2">Uncharacterized protein</fullName>
    </submittedName>
</protein>
<dbReference type="AlphaFoldDB" id="A0A1W1WZJ4"/>
<keyword evidence="3" id="KW-1185">Reference proteome</keyword>
<proteinExistence type="predicted"/>
<dbReference type="RefSeq" id="WP_084113438.1">
    <property type="nucleotide sequence ID" value="NZ_FWXH01000002.1"/>
</dbReference>
<dbReference type="Proteomes" id="UP000192468">
    <property type="component" value="Unassembled WGS sequence"/>
</dbReference>
<name>A0A1W1WZJ4_9CLOT</name>
<sequence>MTNKGMDKTTEKETLNKLKIEPVQSGIEVSEKETLNKLKIEATQYAQGIGVPFGQISNENGIPSQSDSVSETNKSI</sequence>
<dbReference type="EMBL" id="FWXH01000002">
    <property type="protein sequence ID" value="SMC17064.1"/>
    <property type="molecule type" value="Genomic_DNA"/>
</dbReference>
<reference evidence="2 3" key="1">
    <citation type="submission" date="2017-04" db="EMBL/GenBank/DDBJ databases">
        <authorList>
            <person name="Afonso C.L."/>
            <person name="Miller P.J."/>
            <person name="Scott M.A."/>
            <person name="Spackman E."/>
            <person name="Goraichik I."/>
            <person name="Dimitrov K.M."/>
            <person name="Suarez D.L."/>
            <person name="Swayne D.E."/>
        </authorList>
    </citation>
    <scope>NUCLEOTIDE SEQUENCE [LARGE SCALE GENOMIC DNA]</scope>
    <source>
        <strain evidence="2 3">DSM 12555</strain>
    </source>
</reference>
<accession>A0A1W1WZJ4</accession>
<feature type="compositionally biased region" description="Polar residues" evidence="1">
    <location>
        <begin position="55"/>
        <end position="76"/>
    </location>
</feature>